<dbReference type="Gene3D" id="3.10.580.10">
    <property type="entry name" value="CBS-domain"/>
    <property type="match status" value="1"/>
</dbReference>
<evidence type="ECO:0000256" key="4">
    <source>
        <dbReference type="ARBA" id="ARBA00012041"/>
    </source>
</evidence>
<name>A0ABM1M3R0_NICVS</name>
<dbReference type="InterPro" id="IPR000644">
    <property type="entry name" value="CBS_dom"/>
</dbReference>
<evidence type="ECO:0000256" key="1">
    <source>
        <dbReference type="ARBA" id="ARBA00001933"/>
    </source>
</evidence>
<sequence length="532" mass="58106">MANRCELKTSACPRAEKTCVIKKAKMSFDMSKFVRPDQPSKCTWKKGADPKSSPHSTFRIQNDGGPIPNILHHIGNTPMVKLNKIPQSYGIKCDVYAKCEFFNPGGSVKDRIAFRMVEDAEKQGLLKPGYTIIEPTSGNTGIGLALAAAIKGYRCIIVMPEKMSNEKVDTLKALGAEIIRTPTAASFESPEGLIVVSQKLQSEIPNSIILDQYRNPGNPLAHYDTTAAEILEAFNGKVDMVVAGAGTGGTVCGIGRRMKDSCPSCIVVAADPEGSILSLPESLNKTDVTYYEVEGIGYDFVPTVLDRSVADLWVKVNDQEALPMAKRIIKDEGLLCGGSSGCAMAAALKAASRLKEGQVCVVVLPDGIRNYMTKFVSDHWMEARNLQECVNTQNHWWWDEKVSKLPLQPPMSLLPSTTCAKTLNVMKKQGYDQMPIVDKNGTIEGMATITTLMGKLVNSFVKPNCPISKTTVAKYNKVNPNTSLGLVSRMLEKDTYVLVTDMKDSKEVILGIVTNIDLLHYITEKEAKNGSE</sequence>
<keyword evidence="8 13" id="KW-0456">Lyase</keyword>
<reference evidence="16" key="1">
    <citation type="submission" date="2025-08" db="UniProtKB">
        <authorList>
            <consortium name="RefSeq"/>
        </authorList>
    </citation>
    <scope>IDENTIFICATION</scope>
    <source>
        <tissue evidence="16">Whole Larva</tissue>
    </source>
</reference>
<comment type="similarity">
    <text evidence="3 13">Belongs to the cysteine synthase/cystathionine beta-synthase family.</text>
</comment>
<dbReference type="NCBIfam" id="TIGR01137">
    <property type="entry name" value="cysta_beta"/>
    <property type="match status" value="1"/>
</dbReference>
<keyword evidence="13" id="KW-0028">Amino-acid biosynthesis</keyword>
<evidence type="ECO:0000256" key="6">
    <source>
        <dbReference type="ARBA" id="ARBA00023122"/>
    </source>
</evidence>
<dbReference type="CDD" id="cd04608">
    <property type="entry name" value="CBS_pair_CBS"/>
    <property type="match status" value="1"/>
</dbReference>
<keyword evidence="5 13" id="KW-0663">Pyridoxal phosphate</keyword>
<protein>
    <recommendedName>
        <fullName evidence="9 13">Cystathionine beta-synthase</fullName>
        <ecNumber evidence="4 13">4.2.1.22</ecNumber>
    </recommendedName>
</protein>
<dbReference type="InterPro" id="IPR046353">
    <property type="entry name" value="CBS_C"/>
</dbReference>
<dbReference type="EC" id="4.2.1.22" evidence="4 13"/>
<dbReference type="CDD" id="cd01561">
    <property type="entry name" value="CBS_like"/>
    <property type="match status" value="1"/>
</dbReference>
<evidence type="ECO:0000256" key="12">
    <source>
        <dbReference type="PROSITE-ProRule" id="PRU00703"/>
    </source>
</evidence>
<dbReference type="PROSITE" id="PS00901">
    <property type="entry name" value="CYS_SYNTHASE"/>
    <property type="match status" value="1"/>
</dbReference>
<evidence type="ECO:0000256" key="5">
    <source>
        <dbReference type="ARBA" id="ARBA00022898"/>
    </source>
</evidence>
<comment type="function">
    <text evidence="10">Hydro-lyase catalyzing the first step of the transsulfuration pathway, where the hydroxyl group of L-serine is displaced by L-homocysteine in a beta-replacement reaction to form L-cystathionine, the precursor of L-cysteine. This catabolic route allows the elimination of L-methionine and the toxic metabolite L-homocysteine. Also involved in the production of hydrogen sulfide, a gasotransmitter with signaling and cytoprotective effects on neurons.</text>
</comment>
<gene>
    <name evidence="16" type="primary">LOC108557274</name>
</gene>
<evidence type="ECO:0000313" key="15">
    <source>
        <dbReference type="Proteomes" id="UP000695000"/>
    </source>
</evidence>
<dbReference type="Proteomes" id="UP000695000">
    <property type="component" value="Unplaced"/>
</dbReference>
<dbReference type="SUPFAM" id="SSF53686">
    <property type="entry name" value="Tryptophan synthase beta subunit-like PLP-dependent enzymes"/>
    <property type="match status" value="1"/>
</dbReference>
<comment type="catalytic activity">
    <reaction evidence="11 13">
        <text>L-homocysteine + L-serine = L,L-cystathionine + H2O</text>
        <dbReference type="Rhea" id="RHEA:10112"/>
        <dbReference type="ChEBI" id="CHEBI:15377"/>
        <dbReference type="ChEBI" id="CHEBI:33384"/>
        <dbReference type="ChEBI" id="CHEBI:58161"/>
        <dbReference type="ChEBI" id="CHEBI:58199"/>
        <dbReference type="EC" id="4.2.1.22"/>
    </reaction>
</comment>
<dbReference type="InterPro" id="IPR046342">
    <property type="entry name" value="CBS_dom_sf"/>
</dbReference>
<evidence type="ECO:0000256" key="11">
    <source>
        <dbReference type="ARBA" id="ARBA00047490"/>
    </source>
</evidence>
<dbReference type="InterPro" id="IPR005857">
    <property type="entry name" value="Cysta_beta_synth"/>
</dbReference>
<comment type="pathway">
    <text evidence="2">Amino-acid biosynthesis; L-cysteine biosynthesis; L-cysteine from L-homocysteine and L-serine: step 1/2.</text>
</comment>
<dbReference type="RefSeq" id="XP_017769210.1">
    <property type="nucleotide sequence ID" value="XM_017913721.1"/>
</dbReference>
<proteinExistence type="inferred from homology"/>
<evidence type="ECO:0000256" key="2">
    <source>
        <dbReference type="ARBA" id="ARBA00005003"/>
    </source>
</evidence>
<evidence type="ECO:0000256" key="8">
    <source>
        <dbReference type="ARBA" id="ARBA00023239"/>
    </source>
</evidence>
<evidence type="ECO:0000256" key="10">
    <source>
        <dbReference type="ARBA" id="ARBA00045425"/>
    </source>
</evidence>
<keyword evidence="15" id="KW-1185">Reference proteome</keyword>
<dbReference type="PROSITE" id="PS51371">
    <property type="entry name" value="CBS"/>
    <property type="match status" value="1"/>
</dbReference>
<dbReference type="SUPFAM" id="SSF54631">
    <property type="entry name" value="CBS-domain pair"/>
    <property type="match status" value="1"/>
</dbReference>
<evidence type="ECO:0000256" key="13">
    <source>
        <dbReference type="RuleBase" id="RU361204"/>
    </source>
</evidence>
<keyword evidence="7 13" id="KW-0198">Cysteine biosynthesis</keyword>
<keyword evidence="6 12" id="KW-0129">CBS domain</keyword>
<dbReference type="Gene3D" id="3.40.50.1100">
    <property type="match status" value="2"/>
</dbReference>
<dbReference type="InterPro" id="IPR001926">
    <property type="entry name" value="TrpB-like_PALP"/>
</dbReference>
<evidence type="ECO:0000313" key="16">
    <source>
        <dbReference type="RefSeq" id="XP_017769210.1"/>
    </source>
</evidence>
<accession>A0ABM1M3R0</accession>
<feature type="domain" description="CBS" evidence="14">
    <location>
        <begin position="402"/>
        <end position="467"/>
    </location>
</feature>
<evidence type="ECO:0000259" key="14">
    <source>
        <dbReference type="PROSITE" id="PS51371"/>
    </source>
</evidence>
<dbReference type="InterPro" id="IPR050214">
    <property type="entry name" value="Cys_Synth/Cystath_Beta-Synth"/>
</dbReference>
<evidence type="ECO:0000256" key="7">
    <source>
        <dbReference type="ARBA" id="ARBA00023192"/>
    </source>
</evidence>
<dbReference type="PANTHER" id="PTHR10314">
    <property type="entry name" value="CYSTATHIONINE BETA-SYNTHASE"/>
    <property type="match status" value="1"/>
</dbReference>
<dbReference type="Pfam" id="PF00291">
    <property type="entry name" value="PALP"/>
    <property type="match status" value="1"/>
</dbReference>
<organism evidence="15 16">
    <name type="scientific">Nicrophorus vespilloides</name>
    <name type="common">Boreal carrion beetle</name>
    <dbReference type="NCBI Taxonomy" id="110193"/>
    <lineage>
        <taxon>Eukaryota</taxon>
        <taxon>Metazoa</taxon>
        <taxon>Ecdysozoa</taxon>
        <taxon>Arthropoda</taxon>
        <taxon>Hexapoda</taxon>
        <taxon>Insecta</taxon>
        <taxon>Pterygota</taxon>
        <taxon>Neoptera</taxon>
        <taxon>Endopterygota</taxon>
        <taxon>Coleoptera</taxon>
        <taxon>Polyphaga</taxon>
        <taxon>Staphyliniformia</taxon>
        <taxon>Silphidae</taxon>
        <taxon>Nicrophorinae</taxon>
        <taxon>Nicrophorus</taxon>
    </lineage>
</organism>
<dbReference type="InterPro" id="IPR036052">
    <property type="entry name" value="TrpB-like_PALP_sf"/>
</dbReference>
<evidence type="ECO:0000256" key="9">
    <source>
        <dbReference type="ARBA" id="ARBA00026192"/>
    </source>
</evidence>
<evidence type="ECO:0000256" key="3">
    <source>
        <dbReference type="ARBA" id="ARBA00007103"/>
    </source>
</evidence>
<dbReference type="InterPro" id="IPR001216">
    <property type="entry name" value="P-phosphate_BS"/>
</dbReference>
<comment type="cofactor">
    <cofactor evidence="1 13">
        <name>pyridoxal 5'-phosphate</name>
        <dbReference type="ChEBI" id="CHEBI:597326"/>
    </cofactor>
</comment>
<dbReference type="Pfam" id="PF00571">
    <property type="entry name" value="CBS"/>
    <property type="match status" value="1"/>
</dbReference>
<dbReference type="GeneID" id="108557274"/>